<feature type="coiled-coil region" evidence="1">
    <location>
        <begin position="131"/>
        <end position="202"/>
    </location>
</feature>
<sequence length="334" mass="38989">MIVGKSNSGKTAIVRALRWLISNRPLGFRFNSQFSDDSTRVGIVIDNHKIEHEKTEKGSVYRFDQEEWSGIGTDIPDKIRRFLNIGELNFSDQLDVPFLITSSPGEVGRALNRIMQLDTVDEWVSSLTTMINSEKKEITFLNTQIEELVKLIKDLDFIPELEKKVVELEQLNAKIQERKKEQEELTKILAEVEINVEEIKELEKWLEVEKEVENIEKICKKLSGGVEELGYIEEFLSIQEKIKEEEDFLQIEYKFKELENCWQLFAVAQDEVEELDLVVNKLEVLDEQKNRLEQDLSLKRSEFVMELKKLGKCLFCFSPLDGERIEQIVKELEI</sequence>
<evidence type="ECO:0000256" key="1">
    <source>
        <dbReference type="SAM" id="Coils"/>
    </source>
</evidence>
<proteinExistence type="predicted"/>
<dbReference type="Gene3D" id="3.40.50.300">
    <property type="entry name" value="P-loop containing nucleotide triphosphate hydrolases"/>
    <property type="match status" value="1"/>
</dbReference>
<dbReference type="EMBL" id="MT142792">
    <property type="protein sequence ID" value="QJA88618.1"/>
    <property type="molecule type" value="Genomic_DNA"/>
</dbReference>
<name>A0A6M3L659_9ZZZZ</name>
<accession>A0A6M3L659</accession>
<protein>
    <submittedName>
        <fullName evidence="2">Putative ATPase domain containing protein</fullName>
    </submittedName>
</protein>
<keyword evidence="1" id="KW-0175">Coiled coil</keyword>
<reference evidence="2" key="1">
    <citation type="submission" date="2020-03" db="EMBL/GenBank/DDBJ databases">
        <title>The deep terrestrial virosphere.</title>
        <authorList>
            <person name="Holmfeldt K."/>
            <person name="Nilsson E."/>
            <person name="Simone D."/>
            <person name="Lopez-Fernandez M."/>
            <person name="Wu X."/>
            <person name="de Brujin I."/>
            <person name="Lundin D."/>
            <person name="Andersson A."/>
            <person name="Bertilsson S."/>
            <person name="Dopson M."/>
        </authorList>
    </citation>
    <scope>NUCLEOTIDE SEQUENCE</scope>
    <source>
        <strain evidence="2">MM415B02720</strain>
    </source>
</reference>
<evidence type="ECO:0000313" key="2">
    <source>
        <dbReference type="EMBL" id="QJA88618.1"/>
    </source>
</evidence>
<dbReference type="SUPFAM" id="SSF52540">
    <property type="entry name" value="P-loop containing nucleoside triphosphate hydrolases"/>
    <property type="match status" value="1"/>
</dbReference>
<organism evidence="2">
    <name type="scientific">viral metagenome</name>
    <dbReference type="NCBI Taxonomy" id="1070528"/>
    <lineage>
        <taxon>unclassified sequences</taxon>
        <taxon>metagenomes</taxon>
        <taxon>organismal metagenomes</taxon>
    </lineage>
</organism>
<dbReference type="AlphaFoldDB" id="A0A6M3L659"/>
<gene>
    <name evidence="2" type="ORF">MM415B02720_0006</name>
</gene>
<dbReference type="InterPro" id="IPR027417">
    <property type="entry name" value="P-loop_NTPase"/>
</dbReference>
<feature type="coiled-coil region" evidence="1">
    <location>
        <begin position="275"/>
        <end position="302"/>
    </location>
</feature>